<evidence type="ECO:0000256" key="5">
    <source>
        <dbReference type="ARBA" id="ARBA00022746"/>
    </source>
</evidence>
<dbReference type="Pfam" id="PF00535">
    <property type="entry name" value="Glycos_transf_2"/>
    <property type="match status" value="1"/>
</dbReference>
<dbReference type="InterPro" id="IPR001173">
    <property type="entry name" value="Glyco_trans_2-like"/>
</dbReference>
<evidence type="ECO:0000259" key="12">
    <source>
        <dbReference type="Pfam" id="PF00535"/>
    </source>
</evidence>
<dbReference type="GO" id="GO:0005886">
    <property type="term" value="C:plasma membrane"/>
    <property type="evidence" value="ECO:0007669"/>
    <property type="project" value="UniProtKB-SubCell"/>
</dbReference>
<keyword evidence="6 11" id="KW-0472">Membrane</keyword>
<feature type="transmembrane region" description="Helical" evidence="11">
    <location>
        <begin position="273"/>
        <end position="297"/>
    </location>
</feature>
<dbReference type="GO" id="GO:0016757">
    <property type="term" value="F:glycosyltransferase activity"/>
    <property type="evidence" value="ECO:0007669"/>
    <property type="project" value="UniProtKB-KW"/>
</dbReference>
<protein>
    <recommendedName>
        <fullName evidence="10">4,4'-diaponeurosporenoate glycosyltransferase</fullName>
    </recommendedName>
</protein>
<evidence type="ECO:0000313" key="13">
    <source>
        <dbReference type="EMBL" id="SDQ22278.1"/>
    </source>
</evidence>
<dbReference type="RefSeq" id="WP_244885808.1">
    <property type="nucleotide sequence ID" value="NZ_FNJW01000008.1"/>
</dbReference>
<evidence type="ECO:0000256" key="3">
    <source>
        <dbReference type="ARBA" id="ARBA00022676"/>
    </source>
</evidence>
<gene>
    <name evidence="13" type="ORF">SAMN04487752_1316</name>
</gene>
<keyword evidence="11" id="KW-1133">Transmembrane helix</keyword>
<feature type="transmembrane region" description="Helical" evidence="11">
    <location>
        <begin position="328"/>
        <end position="352"/>
    </location>
</feature>
<evidence type="ECO:0000256" key="10">
    <source>
        <dbReference type="ARBA" id="ARBA00040345"/>
    </source>
</evidence>
<keyword evidence="4 13" id="KW-0808">Transferase</keyword>
<dbReference type="Proteomes" id="UP000199481">
    <property type="component" value="Unassembled WGS sequence"/>
</dbReference>
<comment type="similarity">
    <text evidence="9">Belongs to the glycosyltransferase 2 family. CrtQ subfamily.</text>
</comment>
<keyword evidence="11" id="KW-0812">Transmembrane</keyword>
<keyword evidence="3" id="KW-0328">Glycosyltransferase</keyword>
<evidence type="ECO:0000313" key="14">
    <source>
        <dbReference type="Proteomes" id="UP000199481"/>
    </source>
</evidence>
<comment type="function">
    <text evidence="7">Catalyzes the glycosylation of 4,4'-diaponeurosporenoate, i.e. the esterification of glucose at the C1'' position with the carboxyl group of 4,4'-diaponeurosporenic acid, to form glycosyl-4,4'-diaponeurosporenoate. This is a step in the biosynthesis of staphyloxanthin, an orange pigment present in most staphylococci strains.</text>
</comment>
<feature type="transmembrane region" description="Helical" evidence="11">
    <location>
        <begin position="6"/>
        <end position="27"/>
    </location>
</feature>
<accession>A0A1H0Z4F7</accession>
<comment type="subcellular location">
    <subcellularLocation>
        <location evidence="1">Cell membrane</location>
    </subcellularLocation>
</comment>
<sequence length="369" mass="41147">MLFIVVLVSFISVLSGFLMLWNVPLAIKYAGKVSVKKTVSIIIPARNEEYRLPVLLASLNHQSCQPIEVIVVDDESSDRTIAVAQQQGAKIIKKKQSDKWTGKSAACWSGAKEAKGDWLLFLDADTFFETKFSLEQLLMTYQSVGATGILSFQPFHVITKRYENLSAVFNIILMAGMNVFTPLGTKIETAGSFGPCMLCTKEEYLIIGGHKAIQGAIMDDLALGGKFRENNFPVRCYGGQGLIKFQMYPEGIKQLVEGWTKSFGTAAQSTHPLVTGLISFWISGAFFTFGSLLVALLANDTSLLIIASLVCIVYAVQFYWLARRFGQFSLLILFGYPLFFLFFIVLFVWSLFLTKVLHRVTWSGRKLEV</sequence>
<proteinExistence type="inferred from homology"/>
<evidence type="ECO:0000256" key="1">
    <source>
        <dbReference type="ARBA" id="ARBA00004236"/>
    </source>
</evidence>
<keyword evidence="2" id="KW-1003">Cell membrane</keyword>
<dbReference type="PANTHER" id="PTHR43646:SF2">
    <property type="entry name" value="GLYCOSYLTRANSFERASE 2-LIKE DOMAIN-CONTAINING PROTEIN"/>
    <property type="match status" value="1"/>
</dbReference>
<feature type="domain" description="Glycosyltransferase 2-like" evidence="12">
    <location>
        <begin position="40"/>
        <end position="150"/>
    </location>
</feature>
<dbReference type="InterPro" id="IPR029044">
    <property type="entry name" value="Nucleotide-diphossugar_trans"/>
</dbReference>
<keyword evidence="5" id="KW-0125">Carotenoid biosynthesis</keyword>
<dbReference type="PANTHER" id="PTHR43646">
    <property type="entry name" value="GLYCOSYLTRANSFERASE"/>
    <property type="match status" value="1"/>
</dbReference>
<dbReference type="SUPFAM" id="SSF53448">
    <property type="entry name" value="Nucleotide-diphospho-sugar transferases"/>
    <property type="match status" value="1"/>
</dbReference>
<evidence type="ECO:0000256" key="11">
    <source>
        <dbReference type="SAM" id="Phobius"/>
    </source>
</evidence>
<dbReference type="GO" id="GO:0016117">
    <property type="term" value="P:carotenoid biosynthetic process"/>
    <property type="evidence" value="ECO:0007669"/>
    <property type="project" value="UniProtKB-KW"/>
</dbReference>
<evidence type="ECO:0000256" key="2">
    <source>
        <dbReference type="ARBA" id="ARBA00022475"/>
    </source>
</evidence>
<dbReference type="AlphaFoldDB" id="A0A1H0Z4F7"/>
<evidence type="ECO:0000256" key="8">
    <source>
        <dbReference type="ARBA" id="ARBA00037904"/>
    </source>
</evidence>
<comment type="pathway">
    <text evidence="8">Carotenoid biosynthesis; staphyloxanthin biosynthesis; staphyloxanthin from farnesyl diphosphate: step 4/5.</text>
</comment>
<evidence type="ECO:0000256" key="4">
    <source>
        <dbReference type="ARBA" id="ARBA00022679"/>
    </source>
</evidence>
<dbReference type="EMBL" id="FNJW01000008">
    <property type="protein sequence ID" value="SDQ22278.1"/>
    <property type="molecule type" value="Genomic_DNA"/>
</dbReference>
<evidence type="ECO:0000256" key="9">
    <source>
        <dbReference type="ARBA" id="ARBA00038120"/>
    </source>
</evidence>
<feature type="transmembrane region" description="Helical" evidence="11">
    <location>
        <begin position="303"/>
        <end position="321"/>
    </location>
</feature>
<name>A0A1H0Z4F7_9LACT</name>
<organism evidence="13 14">
    <name type="scientific">Carnobacterium viridans</name>
    <dbReference type="NCBI Taxonomy" id="174587"/>
    <lineage>
        <taxon>Bacteria</taxon>
        <taxon>Bacillati</taxon>
        <taxon>Bacillota</taxon>
        <taxon>Bacilli</taxon>
        <taxon>Lactobacillales</taxon>
        <taxon>Carnobacteriaceae</taxon>
        <taxon>Carnobacterium</taxon>
    </lineage>
</organism>
<evidence type="ECO:0000256" key="6">
    <source>
        <dbReference type="ARBA" id="ARBA00023136"/>
    </source>
</evidence>
<dbReference type="Gene3D" id="3.90.550.10">
    <property type="entry name" value="Spore Coat Polysaccharide Biosynthesis Protein SpsA, Chain A"/>
    <property type="match status" value="1"/>
</dbReference>
<reference evidence="14" key="1">
    <citation type="submission" date="2016-10" db="EMBL/GenBank/DDBJ databases">
        <authorList>
            <person name="Varghese N."/>
            <person name="Submissions S."/>
        </authorList>
    </citation>
    <scope>NUCLEOTIDE SEQUENCE [LARGE SCALE GENOMIC DNA]</scope>
    <source>
        <strain evidence="14">MPL-11</strain>
    </source>
</reference>
<keyword evidence="14" id="KW-1185">Reference proteome</keyword>
<evidence type="ECO:0000256" key="7">
    <source>
        <dbReference type="ARBA" id="ARBA00037281"/>
    </source>
</evidence>